<evidence type="ECO:0008006" key="3">
    <source>
        <dbReference type="Google" id="ProtNLM"/>
    </source>
</evidence>
<dbReference type="SUPFAM" id="SSF51126">
    <property type="entry name" value="Pectin lyase-like"/>
    <property type="match status" value="1"/>
</dbReference>
<dbReference type="AlphaFoldDB" id="A0A4Y3WLM5"/>
<evidence type="ECO:0000313" key="1">
    <source>
        <dbReference type="EMBL" id="GEC19674.1"/>
    </source>
</evidence>
<dbReference type="RefSeq" id="WP_141278212.1">
    <property type="nucleotide sequence ID" value="NZ_BAAARZ010000046.1"/>
</dbReference>
<dbReference type="InterPro" id="IPR011050">
    <property type="entry name" value="Pectin_lyase_fold/virulence"/>
</dbReference>
<proteinExistence type="predicted"/>
<comment type="caution">
    <text evidence="1">The sequence shown here is derived from an EMBL/GenBank/DDBJ whole genome shotgun (WGS) entry which is preliminary data.</text>
</comment>
<dbReference type="Proteomes" id="UP000320338">
    <property type="component" value="Unassembled WGS sequence"/>
</dbReference>
<accession>A0A4Y3WLM5</accession>
<dbReference type="Gene3D" id="2.160.20.10">
    <property type="entry name" value="Single-stranded right-handed beta-helix, Pectin lyase-like"/>
    <property type="match status" value="1"/>
</dbReference>
<name>A0A4Y3WLM5_9PSEU</name>
<dbReference type="InterPro" id="IPR012334">
    <property type="entry name" value="Pectin_lyas_fold"/>
</dbReference>
<dbReference type="OrthoDB" id="505641at2"/>
<organism evidence="1 2">
    <name type="scientific">Pseudonocardia hydrocarbonoxydans</name>
    <dbReference type="NCBI Taxonomy" id="76726"/>
    <lineage>
        <taxon>Bacteria</taxon>
        <taxon>Bacillati</taxon>
        <taxon>Actinomycetota</taxon>
        <taxon>Actinomycetes</taxon>
        <taxon>Pseudonocardiales</taxon>
        <taxon>Pseudonocardiaceae</taxon>
        <taxon>Pseudonocardia</taxon>
    </lineage>
</organism>
<evidence type="ECO:0000313" key="2">
    <source>
        <dbReference type="Proteomes" id="UP000320338"/>
    </source>
</evidence>
<protein>
    <recommendedName>
        <fullName evidence="3">Right handed beta helix domain-containing protein</fullName>
    </recommendedName>
</protein>
<dbReference type="EMBL" id="BJNG01000015">
    <property type="protein sequence ID" value="GEC19674.1"/>
    <property type="molecule type" value="Genomic_DNA"/>
</dbReference>
<sequence length="281" mass="27897">MSVAGSGRPALALLACTLGLSGVLVVTDGAVPTAPAPVVTLAPVAACAAAGPYVVPERGSVGLPPALRLCPSGPLTVTVAGTVLDGLDLRGGVVVEAPDVVVRRSRVTGDGSQPYGIVTTGAGSVRIEDTTLTGRFTEAAVGGDRWTAERIEIVGVTGDGAHAGRGSRLRASIASRFAPGSGADGVAVGAPDVVVEDSTVRMGTGHRSAVRIAPGRGDGRVVVRSNVLGGGEYTVHQDGGSGADVSVVDNRFARDAVRAPLRVPATAEATGNTFVDGAPAR</sequence>
<gene>
    <name evidence="1" type="ORF">PHY01_19570</name>
</gene>
<reference evidence="1 2" key="1">
    <citation type="submission" date="2019-06" db="EMBL/GenBank/DDBJ databases">
        <title>Whole genome shotgun sequence of Pseudonocardia hydrocarbonoxydans NBRC 14498.</title>
        <authorList>
            <person name="Hosoyama A."/>
            <person name="Uohara A."/>
            <person name="Ohji S."/>
            <person name="Ichikawa N."/>
        </authorList>
    </citation>
    <scope>NUCLEOTIDE SEQUENCE [LARGE SCALE GENOMIC DNA]</scope>
    <source>
        <strain evidence="1 2">NBRC 14498</strain>
    </source>
</reference>
<keyword evidence="2" id="KW-1185">Reference proteome</keyword>